<gene>
    <name evidence="1" type="ORF">PENSUB_9365</name>
</gene>
<evidence type="ECO:0000313" key="2">
    <source>
        <dbReference type="Proteomes" id="UP000186955"/>
    </source>
</evidence>
<accession>A0A1Q5TDG5</accession>
<sequence>MLRAGGGPGTTGRDEGRRIVEASILIALGHRAPVLEIIVSASENQGRLGRRLTTLARTQRQYLLPTRTCL</sequence>
<organism evidence="1 2">
    <name type="scientific">Penicillium subrubescens</name>
    <dbReference type="NCBI Taxonomy" id="1316194"/>
    <lineage>
        <taxon>Eukaryota</taxon>
        <taxon>Fungi</taxon>
        <taxon>Dikarya</taxon>
        <taxon>Ascomycota</taxon>
        <taxon>Pezizomycotina</taxon>
        <taxon>Eurotiomycetes</taxon>
        <taxon>Eurotiomycetidae</taxon>
        <taxon>Eurotiales</taxon>
        <taxon>Aspergillaceae</taxon>
        <taxon>Penicillium</taxon>
    </lineage>
</organism>
<comment type="caution">
    <text evidence="1">The sequence shown here is derived from an EMBL/GenBank/DDBJ whole genome shotgun (WGS) entry which is preliminary data.</text>
</comment>
<dbReference type="Proteomes" id="UP000186955">
    <property type="component" value="Unassembled WGS sequence"/>
</dbReference>
<dbReference type="EMBL" id="MNBE01000673">
    <property type="protein sequence ID" value="OKO98267.1"/>
    <property type="molecule type" value="Genomic_DNA"/>
</dbReference>
<protein>
    <submittedName>
        <fullName evidence="1">Uncharacterized protein</fullName>
    </submittedName>
</protein>
<evidence type="ECO:0000313" key="1">
    <source>
        <dbReference type="EMBL" id="OKO98267.1"/>
    </source>
</evidence>
<keyword evidence="2" id="KW-1185">Reference proteome</keyword>
<dbReference type="AlphaFoldDB" id="A0A1Q5TDG5"/>
<proteinExistence type="predicted"/>
<reference evidence="1 2" key="1">
    <citation type="submission" date="2016-10" db="EMBL/GenBank/DDBJ databases">
        <title>Genome sequence of the ascomycete fungus Penicillium subrubescens.</title>
        <authorList>
            <person name="De Vries R.P."/>
            <person name="Peng M."/>
            <person name="Dilokpimol A."/>
            <person name="Hilden K."/>
            <person name="Makela M.R."/>
            <person name="Grigoriev I."/>
            <person name="Riley R."/>
            <person name="Granchi Z."/>
        </authorList>
    </citation>
    <scope>NUCLEOTIDE SEQUENCE [LARGE SCALE GENOMIC DNA]</scope>
    <source>
        <strain evidence="1 2">CBS 132785</strain>
    </source>
</reference>
<name>A0A1Q5TDG5_9EURO</name>